<accession>A0A5E7EWF0</accession>
<dbReference type="Proteomes" id="UP000337909">
    <property type="component" value="Unassembled WGS sequence"/>
</dbReference>
<sequence>MTVKFVCQKCGKDTEVDMHYDKDIGRQAFDCTECGARHVQVDEIKAPGAPVEIQFRLADES</sequence>
<evidence type="ECO:0000313" key="2">
    <source>
        <dbReference type="Proteomes" id="UP000337909"/>
    </source>
</evidence>
<protein>
    <submittedName>
        <fullName evidence="1">Uncharacterized protein</fullName>
    </submittedName>
</protein>
<dbReference type="Gene3D" id="2.20.28.10">
    <property type="match status" value="1"/>
</dbReference>
<proteinExistence type="predicted"/>
<gene>
    <name evidence="1" type="ORF">PS691_04963</name>
</gene>
<dbReference type="RefSeq" id="WP_150644783.1">
    <property type="nucleotide sequence ID" value="NZ_CABVHQ010000071.1"/>
</dbReference>
<evidence type="ECO:0000313" key="1">
    <source>
        <dbReference type="EMBL" id="VVO31278.1"/>
    </source>
</evidence>
<name>A0A5E7EWF0_PSEFL</name>
<dbReference type="AlphaFoldDB" id="A0A5E7EWF0"/>
<organism evidence="1 2">
    <name type="scientific">Pseudomonas fluorescens</name>
    <dbReference type="NCBI Taxonomy" id="294"/>
    <lineage>
        <taxon>Bacteria</taxon>
        <taxon>Pseudomonadati</taxon>
        <taxon>Pseudomonadota</taxon>
        <taxon>Gammaproteobacteria</taxon>
        <taxon>Pseudomonadales</taxon>
        <taxon>Pseudomonadaceae</taxon>
        <taxon>Pseudomonas</taxon>
    </lineage>
</organism>
<dbReference type="EMBL" id="CABVHQ010000071">
    <property type="protein sequence ID" value="VVO31278.1"/>
    <property type="molecule type" value="Genomic_DNA"/>
</dbReference>
<reference evidence="1 2" key="1">
    <citation type="submission" date="2019-09" db="EMBL/GenBank/DDBJ databases">
        <authorList>
            <person name="Chandra G."/>
            <person name="Truman W A."/>
        </authorList>
    </citation>
    <scope>NUCLEOTIDE SEQUENCE [LARGE SCALE GENOMIC DNA]</scope>
    <source>
        <strain evidence="1">PS691</strain>
    </source>
</reference>
<dbReference type="OrthoDB" id="6908291at2"/>